<dbReference type="InterPro" id="IPR009081">
    <property type="entry name" value="PP-bd_ACP"/>
</dbReference>
<feature type="domain" description="Carrier" evidence="1">
    <location>
        <begin position="9"/>
        <end position="86"/>
    </location>
</feature>
<evidence type="ECO:0000313" key="2">
    <source>
        <dbReference type="EMBL" id="WBO66269.1"/>
    </source>
</evidence>
<proteinExistence type="predicted"/>
<dbReference type="RefSeq" id="WP_225096428.1">
    <property type="nucleotide sequence ID" value="NZ_CP115300.1"/>
</dbReference>
<dbReference type="SUPFAM" id="SSF47336">
    <property type="entry name" value="ACP-like"/>
    <property type="match status" value="1"/>
</dbReference>
<dbReference type="InterPro" id="IPR036736">
    <property type="entry name" value="ACP-like_sf"/>
</dbReference>
<sequence length="93" mass="10282">MTTAFVSDETIRETTLDIIVDELELDAEPDEVDGAADLIEFYGADSLGLIQVLARVNKQLGIRVPREQAVDLRTVELLVQRIIDIRDGKGGDQ</sequence>
<organism evidence="2 3">
    <name type="scientific">Streptomyces camelliae</name>
    <dbReference type="NCBI Taxonomy" id="3004093"/>
    <lineage>
        <taxon>Bacteria</taxon>
        <taxon>Bacillati</taxon>
        <taxon>Actinomycetota</taxon>
        <taxon>Actinomycetes</taxon>
        <taxon>Kitasatosporales</taxon>
        <taxon>Streptomycetaceae</taxon>
        <taxon>Streptomyces</taxon>
    </lineage>
</organism>
<gene>
    <name evidence="2" type="ORF">O1G22_27400</name>
</gene>
<dbReference type="PROSITE" id="PS50075">
    <property type="entry name" value="CARRIER"/>
    <property type="match status" value="1"/>
</dbReference>
<protein>
    <submittedName>
        <fullName evidence="2">Acyl carrier protein</fullName>
    </submittedName>
</protein>
<name>A0ABY7P8L9_9ACTN</name>
<evidence type="ECO:0000313" key="3">
    <source>
        <dbReference type="Proteomes" id="UP001212326"/>
    </source>
</evidence>
<evidence type="ECO:0000259" key="1">
    <source>
        <dbReference type="PROSITE" id="PS50075"/>
    </source>
</evidence>
<reference evidence="2 3" key="1">
    <citation type="submission" date="2022-12" db="EMBL/GenBank/DDBJ databases">
        <authorList>
            <person name="Mo P."/>
        </authorList>
    </citation>
    <scope>NUCLEOTIDE SEQUENCE [LARGE SCALE GENOMIC DNA]</scope>
    <source>
        <strain evidence="2 3">HUAS 2-6</strain>
    </source>
</reference>
<dbReference type="Gene3D" id="1.10.1200.10">
    <property type="entry name" value="ACP-like"/>
    <property type="match status" value="1"/>
</dbReference>
<dbReference type="Proteomes" id="UP001212326">
    <property type="component" value="Chromosome"/>
</dbReference>
<dbReference type="EMBL" id="CP115300">
    <property type="protein sequence ID" value="WBO66269.1"/>
    <property type="molecule type" value="Genomic_DNA"/>
</dbReference>
<accession>A0ABY7P8L9</accession>
<keyword evidence="3" id="KW-1185">Reference proteome</keyword>
<dbReference type="Pfam" id="PF00550">
    <property type="entry name" value="PP-binding"/>
    <property type="match status" value="1"/>
</dbReference>